<protein>
    <recommendedName>
        <fullName evidence="4">CX domain-containing protein</fullName>
    </recommendedName>
</protein>
<proteinExistence type="predicted"/>
<reference evidence="3" key="1">
    <citation type="submission" date="2013-10" db="EMBL/GenBank/DDBJ databases">
        <title>Genome sequencing of Onchocerca volvulus.</title>
        <authorList>
            <person name="Cotton J."/>
            <person name="Tsai J."/>
            <person name="Stanley E."/>
            <person name="Tracey A."/>
            <person name="Holroyd N."/>
            <person name="Lustigman S."/>
            <person name="Berriman M."/>
        </authorList>
    </citation>
    <scope>NUCLEOTIDE SEQUENCE</scope>
</reference>
<keyword evidence="1" id="KW-0812">Transmembrane</keyword>
<dbReference type="Proteomes" id="UP000024404">
    <property type="component" value="Unassembled WGS sequence"/>
</dbReference>
<name>A0A8R1TU75_ONCVO</name>
<dbReference type="EnsemblMetazoa" id="OVOC5221.1">
    <property type="protein sequence ID" value="OVOC5221.1"/>
    <property type="gene ID" value="WBGene00242030"/>
</dbReference>
<organism evidence="2 3">
    <name type="scientific">Onchocerca volvulus</name>
    <dbReference type="NCBI Taxonomy" id="6282"/>
    <lineage>
        <taxon>Eukaryota</taxon>
        <taxon>Metazoa</taxon>
        <taxon>Ecdysozoa</taxon>
        <taxon>Nematoda</taxon>
        <taxon>Chromadorea</taxon>
        <taxon>Rhabditida</taxon>
        <taxon>Spirurina</taxon>
        <taxon>Spiruromorpha</taxon>
        <taxon>Filarioidea</taxon>
        <taxon>Onchocercidae</taxon>
        <taxon>Onchocerca</taxon>
    </lineage>
</organism>
<keyword evidence="1" id="KW-1133">Transmembrane helix</keyword>
<dbReference type="OMA" id="YRDIGCC"/>
<keyword evidence="1" id="KW-0472">Membrane</keyword>
<evidence type="ECO:0008006" key="4">
    <source>
        <dbReference type="Google" id="ProtNLM"/>
    </source>
</evidence>
<dbReference type="EMBL" id="CMVM020000150">
    <property type="status" value="NOT_ANNOTATED_CDS"/>
    <property type="molecule type" value="Genomic_DNA"/>
</dbReference>
<feature type="transmembrane region" description="Helical" evidence="1">
    <location>
        <begin position="103"/>
        <end position="130"/>
    </location>
</feature>
<reference evidence="2" key="2">
    <citation type="submission" date="2022-06" db="UniProtKB">
        <authorList>
            <consortium name="EnsemblMetazoa"/>
        </authorList>
    </citation>
    <scope>IDENTIFICATION</scope>
</reference>
<evidence type="ECO:0000313" key="2">
    <source>
        <dbReference type="EnsemblMetazoa" id="OVOC5221.2"/>
    </source>
</evidence>
<evidence type="ECO:0000256" key="1">
    <source>
        <dbReference type="SAM" id="Phobius"/>
    </source>
</evidence>
<sequence length="179" mass="20536">MLFMAQVPPSPWSRWDAPGYQYVSNKIKPSFPLLHDTGFENVGLQFGNAARFLDQISNSNDTNFVDCIYGIENFPIRFVERCLASVGCCKTTCCKNRPWQEKYAWAIALLAMFCAVVLFFLFVILFCWLYNRARDKRQKRFISESMGEMSPAISQANLAAIENRNESGYYPYVGGPNQY</sequence>
<accession>A0A8R1TU75</accession>
<evidence type="ECO:0000313" key="3">
    <source>
        <dbReference type="Proteomes" id="UP000024404"/>
    </source>
</evidence>
<keyword evidence="3" id="KW-1185">Reference proteome</keyword>
<dbReference type="AlphaFoldDB" id="A0A8R1TU75"/>
<dbReference type="EnsemblMetazoa" id="OVOC5221.2">
    <property type="protein sequence ID" value="OVOC5221.2"/>
    <property type="gene ID" value="WBGene00242030"/>
</dbReference>